<organism evidence="2 3">
    <name type="scientific">Roseivirga pacifica</name>
    <dbReference type="NCBI Taxonomy" id="1267423"/>
    <lineage>
        <taxon>Bacteria</taxon>
        <taxon>Pseudomonadati</taxon>
        <taxon>Bacteroidota</taxon>
        <taxon>Cytophagia</taxon>
        <taxon>Cytophagales</taxon>
        <taxon>Roseivirgaceae</taxon>
        <taxon>Roseivirga</taxon>
    </lineage>
</organism>
<evidence type="ECO:0008006" key="4">
    <source>
        <dbReference type="Google" id="ProtNLM"/>
    </source>
</evidence>
<dbReference type="Proteomes" id="UP000199437">
    <property type="component" value="Unassembled WGS sequence"/>
</dbReference>
<feature type="chain" id="PRO_5011680905" description="Outer membrane insertion C-signal" evidence="1">
    <location>
        <begin position="22"/>
        <end position="152"/>
    </location>
</feature>
<dbReference type="AlphaFoldDB" id="A0A1I0R0V5"/>
<proteinExistence type="predicted"/>
<sequence>MKKLIFVFALFLFAGLSQVNAQSEIGVRFGDVTGGNFAVDGIIGIGEFSRVHANVSFGGNDGVDFGVDALWDFIYRPLGEESFNWYVGAGPFLGFGDDFAFGAAGEIGLEYRFQIPLSLSIDWRPYFRIVEDTDFYAGGFGLNVRYILGNGN</sequence>
<gene>
    <name evidence="2" type="ORF">SAMN05216290_3050</name>
</gene>
<keyword evidence="3" id="KW-1185">Reference proteome</keyword>
<dbReference type="STRING" id="1267423.SAMN05216290_3050"/>
<evidence type="ECO:0000313" key="3">
    <source>
        <dbReference type="Proteomes" id="UP000199437"/>
    </source>
</evidence>
<evidence type="ECO:0000313" key="2">
    <source>
        <dbReference type="EMBL" id="SEW33750.1"/>
    </source>
</evidence>
<dbReference type="OrthoDB" id="978645at2"/>
<dbReference type="GeneID" id="99987731"/>
<name>A0A1I0R0V5_9BACT</name>
<feature type="signal peptide" evidence="1">
    <location>
        <begin position="1"/>
        <end position="21"/>
    </location>
</feature>
<protein>
    <recommendedName>
        <fullName evidence="4">Outer membrane insertion C-signal</fullName>
    </recommendedName>
</protein>
<dbReference type="EMBL" id="FOIR01000002">
    <property type="protein sequence ID" value="SEW33750.1"/>
    <property type="molecule type" value="Genomic_DNA"/>
</dbReference>
<accession>A0A1I0R0V5</accession>
<evidence type="ECO:0000256" key="1">
    <source>
        <dbReference type="SAM" id="SignalP"/>
    </source>
</evidence>
<reference evidence="3" key="1">
    <citation type="submission" date="2016-10" db="EMBL/GenBank/DDBJ databases">
        <authorList>
            <person name="Varghese N."/>
            <person name="Submissions S."/>
        </authorList>
    </citation>
    <scope>NUCLEOTIDE SEQUENCE [LARGE SCALE GENOMIC DNA]</scope>
    <source>
        <strain evidence="3">CGMCC 1.12402</strain>
    </source>
</reference>
<keyword evidence="1" id="KW-0732">Signal</keyword>
<dbReference type="RefSeq" id="WP_090259422.1">
    <property type="nucleotide sequence ID" value="NZ_FOIR01000002.1"/>
</dbReference>